<evidence type="ECO:0000313" key="3">
    <source>
        <dbReference type="EMBL" id="KAG0454147.1"/>
    </source>
</evidence>
<feature type="region of interest" description="Disordered" evidence="1">
    <location>
        <begin position="250"/>
        <end position="273"/>
    </location>
</feature>
<dbReference type="AlphaFoldDB" id="A0A835UA80"/>
<dbReference type="CDD" id="cd22162">
    <property type="entry name" value="F-box_AtSKIP3-like"/>
    <property type="match status" value="1"/>
</dbReference>
<dbReference type="Gene3D" id="1.20.1280.50">
    <property type="match status" value="1"/>
</dbReference>
<protein>
    <recommendedName>
        <fullName evidence="2">F-box domain-containing protein</fullName>
    </recommendedName>
</protein>
<dbReference type="Pfam" id="PF12937">
    <property type="entry name" value="F-box-like"/>
    <property type="match status" value="1"/>
</dbReference>
<comment type="caution">
    <text evidence="3">The sequence shown here is derived from an EMBL/GenBank/DDBJ whole genome shotgun (WGS) entry which is preliminary data.</text>
</comment>
<evidence type="ECO:0000313" key="4">
    <source>
        <dbReference type="Proteomes" id="UP000639772"/>
    </source>
</evidence>
<dbReference type="InterPro" id="IPR001810">
    <property type="entry name" value="F-box_dom"/>
</dbReference>
<dbReference type="Pfam" id="PF14299">
    <property type="entry name" value="PP2"/>
    <property type="match status" value="1"/>
</dbReference>
<dbReference type="EMBL" id="JADCNM010000014">
    <property type="protein sequence ID" value="KAG0454147.1"/>
    <property type="molecule type" value="Genomic_DNA"/>
</dbReference>
<accession>A0A835UA80</accession>
<organism evidence="3 4">
    <name type="scientific">Vanilla planifolia</name>
    <name type="common">Vanilla</name>
    <dbReference type="NCBI Taxonomy" id="51239"/>
    <lineage>
        <taxon>Eukaryota</taxon>
        <taxon>Viridiplantae</taxon>
        <taxon>Streptophyta</taxon>
        <taxon>Embryophyta</taxon>
        <taxon>Tracheophyta</taxon>
        <taxon>Spermatophyta</taxon>
        <taxon>Magnoliopsida</taxon>
        <taxon>Liliopsida</taxon>
        <taxon>Asparagales</taxon>
        <taxon>Orchidaceae</taxon>
        <taxon>Vanilloideae</taxon>
        <taxon>Vanilleae</taxon>
        <taxon>Vanilla</taxon>
    </lineage>
</organism>
<dbReference type="InterPro" id="IPR025886">
    <property type="entry name" value="PP2-like"/>
</dbReference>
<gene>
    <name evidence="3" type="ORF">HPP92_025451</name>
</gene>
<dbReference type="InterPro" id="IPR036047">
    <property type="entry name" value="F-box-like_dom_sf"/>
</dbReference>
<dbReference type="OrthoDB" id="1927826at2759"/>
<evidence type="ECO:0000256" key="1">
    <source>
        <dbReference type="SAM" id="MobiDB-lite"/>
    </source>
</evidence>
<feature type="domain" description="F-box" evidence="2">
    <location>
        <begin position="17"/>
        <end position="63"/>
    </location>
</feature>
<reference evidence="3 4" key="1">
    <citation type="journal article" date="2020" name="Nat. Food">
        <title>A phased Vanilla planifolia genome enables genetic improvement of flavour and production.</title>
        <authorList>
            <person name="Hasing T."/>
            <person name="Tang H."/>
            <person name="Brym M."/>
            <person name="Khazi F."/>
            <person name="Huang T."/>
            <person name="Chambers A.H."/>
        </authorList>
    </citation>
    <scope>NUCLEOTIDE SEQUENCE [LARGE SCALE GENOMIC DNA]</scope>
    <source>
        <tissue evidence="3">Leaf</tissue>
    </source>
</reference>
<dbReference type="Proteomes" id="UP000639772">
    <property type="component" value="Unassembled WGS sequence"/>
</dbReference>
<dbReference type="PANTHER" id="PTHR32278">
    <property type="entry name" value="F-BOX DOMAIN-CONTAINING PROTEIN"/>
    <property type="match status" value="1"/>
</dbReference>
<dbReference type="PANTHER" id="PTHR32278:SF111">
    <property type="entry name" value="F-BOX PROTEIN PP2-B12-RELATED"/>
    <property type="match status" value="1"/>
</dbReference>
<evidence type="ECO:0000259" key="2">
    <source>
        <dbReference type="PROSITE" id="PS50181"/>
    </source>
</evidence>
<dbReference type="PROSITE" id="PS50181">
    <property type="entry name" value="FBOX"/>
    <property type="match status" value="1"/>
</dbReference>
<name>A0A835UA80_VANPL</name>
<sequence>MEGGIRSDVIEEGGSGGGHILRLPEECLSHTIALMSPRDVCRSEAVCSAFRAAAVSDIAWRRFLPHDILEVLSRAVDRIEFASMKHLYFQLCEPILIDGGRMDCRAFGLIKRRDPSASCCPLESFLFVGDTPYYWAWNSRPESRFLQVAELLSVCWLEIHGKVDASILSPRTHYAAYLVFKATDSARGLSFPSQEVSVTLGSSISKSSVRLHREVEVTAGPRRPIFRGPFFPRWFRRPQVEQLPVAEAQELRHDQEADPPVPPPQAEGEAVGEPFRRRDGWMEVLLGDFYNEDGEDGEIDMCLKEINSGQWKHGLIVQGIEIRSKS</sequence>
<dbReference type="SUPFAM" id="SSF81383">
    <property type="entry name" value="F-box domain"/>
    <property type="match status" value="1"/>
</dbReference>
<proteinExistence type="predicted"/>